<dbReference type="Pfam" id="PF00364">
    <property type="entry name" value="Biotin_lipoyl"/>
    <property type="match status" value="1"/>
</dbReference>
<evidence type="ECO:0000256" key="2">
    <source>
        <dbReference type="ARBA" id="ARBA00011484"/>
    </source>
</evidence>
<dbReference type="FunFam" id="2.40.50.100:FF:000010">
    <property type="entry name" value="Acetyltransferase component of pyruvate dehydrogenase complex"/>
    <property type="match status" value="1"/>
</dbReference>
<dbReference type="InterPro" id="IPR036625">
    <property type="entry name" value="E3-bd_dom_sf"/>
</dbReference>
<evidence type="ECO:0000313" key="12">
    <source>
        <dbReference type="EMBL" id="OSQ38079.1"/>
    </source>
</evidence>
<dbReference type="Gene3D" id="3.30.559.10">
    <property type="entry name" value="Chloramphenicol acetyltransferase-like domain"/>
    <property type="match status" value="1"/>
</dbReference>
<comment type="similarity">
    <text evidence="1 8">Belongs to the 2-oxoacid dehydrogenase family.</text>
</comment>
<dbReference type="InterPro" id="IPR004167">
    <property type="entry name" value="PSBD"/>
</dbReference>
<dbReference type="InterPro" id="IPR003016">
    <property type="entry name" value="2-oxoA_DH_lipoyl-BS"/>
</dbReference>
<dbReference type="STRING" id="1293891.TMES_13110"/>
<proteinExistence type="inferred from homology"/>
<feature type="domain" description="Lipoyl-binding" evidence="10">
    <location>
        <begin position="2"/>
        <end position="78"/>
    </location>
</feature>
<evidence type="ECO:0000256" key="8">
    <source>
        <dbReference type="RuleBase" id="RU361137"/>
    </source>
</evidence>
<gene>
    <name evidence="12" type="ORF">TMES_13110</name>
</gene>
<dbReference type="SUPFAM" id="SSF47005">
    <property type="entry name" value="Peripheral subunit-binding domain of 2-oxo acid dehydrogenase complex"/>
    <property type="match status" value="1"/>
</dbReference>
<dbReference type="FunFam" id="3.30.559.10:FF:000003">
    <property type="entry name" value="Acetyltransferase component of pyruvate dehydrogenase complex"/>
    <property type="match status" value="1"/>
</dbReference>
<dbReference type="NCBIfam" id="TIGR01349">
    <property type="entry name" value="PDHac_trf_mito"/>
    <property type="match status" value="1"/>
</dbReference>
<evidence type="ECO:0000256" key="3">
    <source>
        <dbReference type="ARBA" id="ARBA00022679"/>
    </source>
</evidence>
<dbReference type="CDD" id="cd06849">
    <property type="entry name" value="lipoyl_domain"/>
    <property type="match status" value="1"/>
</dbReference>
<comment type="catalytic activity">
    <reaction evidence="7 8">
        <text>N(6)-[(R)-dihydrolipoyl]-L-lysyl-[protein] + acetyl-CoA = N(6)-[(R)-S(8)-acetyldihydrolipoyl]-L-lysyl-[protein] + CoA</text>
        <dbReference type="Rhea" id="RHEA:17017"/>
        <dbReference type="Rhea" id="RHEA-COMP:10475"/>
        <dbReference type="Rhea" id="RHEA-COMP:10478"/>
        <dbReference type="ChEBI" id="CHEBI:57287"/>
        <dbReference type="ChEBI" id="CHEBI:57288"/>
        <dbReference type="ChEBI" id="CHEBI:83100"/>
        <dbReference type="ChEBI" id="CHEBI:83111"/>
        <dbReference type="EC" id="2.3.1.12"/>
    </reaction>
</comment>
<dbReference type="PANTHER" id="PTHR23151">
    <property type="entry name" value="DIHYDROLIPOAMIDE ACETYL/SUCCINYL-TRANSFERASE-RELATED"/>
    <property type="match status" value="1"/>
</dbReference>
<comment type="cofactor">
    <cofactor evidence="8">
        <name>(R)-lipoate</name>
        <dbReference type="ChEBI" id="CHEBI:83088"/>
    </cofactor>
    <text evidence="8">Binds 1 lipoyl cofactor covalently.</text>
</comment>
<evidence type="ECO:0000256" key="7">
    <source>
        <dbReference type="ARBA" id="ARBA00048370"/>
    </source>
</evidence>
<dbReference type="EC" id="2.3.1.12" evidence="8"/>
<reference evidence="12 13" key="1">
    <citation type="submission" date="2014-03" db="EMBL/GenBank/DDBJ databases">
        <title>The draft genome sequence of Thalassospira mesophila JCM 18969.</title>
        <authorList>
            <person name="Lai Q."/>
            <person name="Shao Z."/>
        </authorList>
    </citation>
    <scope>NUCLEOTIDE SEQUENCE [LARGE SCALE GENOMIC DNA]</scope>
    <source>
        <strain evidence="12 13">JCM 18969</strain>
    </source>
</reference>
<dbReference type="InterPro" id="IPR045257">
    <property type="entry name" value="E2/Pdx1"/>
</dbReference>
<dbReference type="Proteomes" id="UP000193391">
    <property type="component" value="Unassembled WGS sequence"/>
</dbReference>
<evidence type="ECO:0000256" key="4">
    <source>
        <dbReference type="ARBA" id="ARBA00022823"/>
    </source>
</evidence>
<dbReference type="Pfam" id="PF00198">
    <property type="entry name" value="2-oxoacid_dh"/>
    <property type="match status" value="1"/>
</dbReference>
<feature type="compositionally biased region" description="Basic and acidic residues" evidence="9">
    <location>
        <begin position="105"/>
        <end position="116"/>
    </location>
</feature>
<dbReference type="InterPro" id="IPR006257">
    <property type="entry name" value="LAT1"/>
</dbReference>
<protein>
    <recommendedName>
        <fullName evidence="8">Acetyltransferase component of pyruvate dehydrogenase complex</fullName>
        <ecNumber evidence="8">2.3.1.12</ecNumber>
    </recommendedName>
</protein>
<keyword evidence="4 8" id="KW-0450">Lipoyl</keyword>
<keyword evidence="3 8" id="KW-0808">Transferase</keyword>
<feature type="compositionally biased region" description="Low complexity" evidence="9">
    <location>
        <begin position="118"/>
        <end position="128"/>
    </location>
</feature>
<keyword evidence="5 8" id="KW-0012">Acyltransferase</keyword>
<organism evidence="12 13">
    <name type="scientific">Thalassospira mesophila</name>
    <dbReference type="NCBI Taxonomy" id="1293891"/>
    <lineage>
        <taxon>Bacteria</taxon>
        <taxon>Pseudomonadati</taxon>
        <taxon>Pseudomonadota</taxon>
        <taxon>Alphaproteobacteria</taxon>
        <taxon>Rhodospirillales</taxon>
        <taxon>Thalassospiraceae</taxon>
        <taxon>Thalassospira</taxon>
    </lineage>
</organism>
<dbReference type="SUPFAM" id="SSF51230">
    <property type="entry name" value="Single hybrid motif"/>
    <property type="match status" value="1"/>
</dbReference>
<dbReference type="PROSITE" id="PS51826">
    <property type="entry name" value="PSBD"/>
    <property type="match status" value="1"/>
</dbReference>
<sequence>MPVKILMPALSPTMTEGTLAKWLVKEGDTVESGDVLAEIETDKATMEVEAVEEGKIGKILVEAGTEGVAVNAVIALLLEEDEDASALEGADTSGPNVGGDAKSSTPKEDEKTESKDVAPATSSAPATSKDGDRVKASPLARRIASQEGVELSGVDGSGPRGRIVKRDIEAALTNKPAAKADAPAATKADATIAPAAKAPAASGWNPDLTGLPEYEEIPNTSMRKIIARRLTESKQQVPHFYLTIDCQIDNLLSVRKQLNEKAAEGVKVSVNDMVIRASSIALKRVPAANAIWTDAAILQCKQQDISVAVAIDGGLITPVIRNAGGKGLAEISTEMKALAAKARDGKLQPQEFQGGTFSVSNLGMFGIKDFAAIINPPQGCILAVGAGEQRPVVKDGALAIATVMSCTLSVDHRVVDGAIGAQFMAEFKKLIEDPISMLL</sequence>
<evidence type="ECO:0000313" key="13">
    <source>
        <dbReference type="Proteomes" id="UP000193391"/>
    </source>
</evidence>
<comment type="subunit">
    <text evidence="2">Forms a 24-polypeptide structural core with octahedral symmetry.</text>
</comment>
<keyword evidence="13" id="KW-1185">Reference proteome</keyword>
<dbReference type="EMBL" id="JFKA01000005">
    <property type="protein sequence ID" value="OSQ38079.1"/>
    <property type="molecule type" value="Genomic_DNA"/>
</dbReference>
<dbReference type="GO" id="GO:0004742">
    <property type="term" value="F:dihydrolipoyllysine-residue acetyltransferase activity"/>
    <property type="evidence" value="ECO:0007669"/>
    <property type="project" value="UniProtKB-UniRule"/>
</dbReference>
<dbReference type="InterPro" id="IPR001078">
    <property type="entry name" value="2-oxoacid_DH_actylTfrase"/>
</dbReference>
<dbReference type="GO" id="GO:0045254">
    <property type="term" value="C:pyruvate dehydrogenase complex"/>
    <property type="evidence" value="ECO:0007669"/>
    <property type="project" value="UniProtKB-UniRule"/>
</dbReference>
<feature type="domain" description="Peripheral subunit-binding (PSBD)" evidence="11">
    <location>
        <begin position="135"/>
        <end position="172"/>
    </location>
</feature>
<dbReference type="SUPFAM" id="SSF52777">
    <property type="entry name" value="CoA-dependent acyltransferases"/>
    <property type="match status" value="1"/>
</dbReference>
<feature type="region of interest" description="Disordered" evidence="9">
    <location>
        <begin position="85"/>
        <end position="137"/>
    </location>
</feature>
<dbReference type="PROSITE" id="PS00189">
    <property type="entry name" value="LIPOYL"/>
    <property type="match status" value="1"/>
</dbReference>
<name>A0A1Y2KZE9_9PROT</name>
<dbReference type="RefSeq" id="WP_085583587.1">
    <property type="nucleotide sequence ID" value="NZ_JFKA01000005.1"/>
</dbReference>
<dbReference type="Pfam" id="PF02817">
    <property type="entry name" value="E3_binding"/>
    <property type="match status" value="1"/>
</dbReference>
<comment type="caution">
    <text evidence="12">The sequence shown here is derived from an EMBL/GenBank/DDBJ whole genome shotgun (WGS) entry which is preliminary data.</text>
</comment>
<evidence type="ECO:0000256" key="5">
    <source>
        <dbReference type="ARBA" id="ARBA00023315"/>
    </source>
</evidence>
<dbReference type="InterPro" id="IPR011053">
    <property type="entry name" value="Single_hybrid_motif"/>
</dbReference>
<dbReference type="InterPro" id="IPR023213">
    <property type="entry name" value="CAT-like_dom_sf"/>
</dbReference>
<comment type="function">
    <text evidence="6">The pyruvate dehydrogenase complex catalyzes the overall conversion of pyruvate to acetyl-CoA and CO(2). It contains multiple copies of three enzymatic components: pyruvate dehydrogenase (E1), dihydrolipoamide acetyltransferase (E2) and lipoamide dehydrogenase (E3).</text>
</comment>
<accession>A0A1Y2KZE9</accession>
<dbReference type="PANTHER" id="PTHR23151:SF90">
    <property type="entry name" value="DIHYDROLIPOYLLYSINE-RESIDUE ACETYLTRANSFERASE COMPONENT OF PYRUVATE DEHYDROGENASE COMPLEX, MITOCHONDRIAL-RELATED"/>
    <property type="match status" value="1"/>
</dbReference>
<dbReference type="Gene3D" id="2.40.50.100">
    <property type="match status" value="1"/>
</dbReference>
<evidence type="ECO:0000259" key="10">
    <source>
        <dbReference type="PROSITE" id="PS50968"/>
    </source>
</evidence>
<dbReference type="PROSITE" id="PS50968">
    <property type="entry name" value="BIOTINYL_LIPOYL"/>
    <property type="match status" value="1"/>
</dbReference>
<dbReference type="InterPro" id="IPR000089">
    <property type="entry name" value="Biotin_lipoyl"/>
</dbReference>
<dbReference type="Gene3D" id="4.10.320.10">
    <property type="entry name" value="E3-binding domain"/>
    <property type="match status" value="1"/>
</dbReference>
<evidence type="ECO:0000259" key="11">
    <source>
        <dbReference type="PROSITE" id="PS51826"/>
    </source>
</evidence>
<dbReference type="OrthoDB" id="9805770at2"/>
<evidence type="ECO:0000256" key="1">
    <source>
        <dbReference type="ARBA" id="ARBA00007317"/>
    </source>
</evidence>
<evidence type="ECO:0000256" key="6">
    <source>
        <dbReference type="ARBA" id="ARBA00025211"/>
    </source>
</evidence>
<evidence type="ECO:0000256" key="9">
    <source>
        <dbReference type="SAM" id="MobiDB-lite"/>
    </source>
</evidence>
<dbReference type="GO" id="GO:0006086">
    <property type="term" value="P:pyruvate decarboxylation to acetyl-CoA"/>
    <property type="evidence" value="ECO:0007669"/>
    <property type="project" value="InterPro"/>
</dbReference>
<dbReference type="AlphaFoldDB" id="A0A1Y2KZE9"/>